<proteinExistence type="predicted"/>
<protein>
    <submittedName>
        <fullName evidence="1">Nucleoporin nup84</fullName>
    </submittedName>
</protein>
<accession>A0ACC1M6H2</accession>
<evidence type="ECO:0000313" key="2">
    <source>
        <dbReference type="Proteomes" id="UP001139981"/>
    </source>
</evidence>
<keyword evidence="2" id="KW-1185">Reference proteome</keyword>
<comment type="caution">
    <text evidence="1">The sequence shown here is derived from an EMBL/GenBank/DDBJ whole genome shotgun (WGS) entry which is preliminary data.</text>
</comment>
<reference evidence="1" key="1">
    <citation type="submission" date="2022-07" db="EMBL/GenBank/DDBJ databases">
        <title>Phylogenomic reconstructions and comparative analyses of Kickxellomycotina fungi.</title>
        <authorList>
            <person name="Reynolds N.K."/>
            <person name="Stajich J.E."/>
            <person name="Barry K."/>
            <person name="Grigoriev I.V."/>
            <person name="Crous P."/>
            <person name="Smith M.E."/>
        </authorList>
    </citation>
    <scope>NUCLEOTIDE SEQUENCE</scope>
    <source>
        <strain evidence="1">CBS 190363</strain>
    </source>
</reference>
<dbReference type="EMBL" id="JANBVB010000120">
    <property type="protein sequence ID" value="KAJ2897414.1"/>
    <property type="molecule type" value="Genomic_DNA"/>
</dbReference>
<evidence type="ECO:0000313" key="1">
    <source>
        <dbReference type="EMBL" id="KAJ2897414.1"/>
    </source>
</evidence>
<dbReference type="Proteomes" id="UP001139981">
    <property type="component" value="Unassembled WGS sequence"/>
</dbReference>
<name>A0ACC1M6H2_9FUNG</name>
<organism evidence="1 2">
    <name type="scientific">Coemansia aciculifera</name>
    <dbReference type="NCBI Taxonomy" id="417176"/>
    <lineage>
        <taxon>Eukaryota</taxon>
        <taxon>Fungi</taxon>
        <taxon>Fungi incertae sedis</taxon>
        <taxon>Zoopagomycota</taxon>
        <taxon>Kickxellomycotina</taxon>
        <taxon>Kickxellomycetes</taxon>
        <taxon>Kickxellales</taxon>
        <taxon>Kickxellaceae</taxon>
        <taxon>Coemansia</taxon>
    </lineage>
</organism>
<gene>
    <name evidence="1" type="primary">NUP84</name>
    <name evidence="1" type="ORF">IWW38_001731</name>
</gene>
<sequence>MSSLDIVASFAAVVGAQSEREDIDSGLSQTQEYRQLAKQQLEALEGDRFAARDQQRQSALMHWQTEGSTWDLVKRLYELRAQGDGGDEDDTMAATDYITAQALMGRNRRLHECMEVKRWLEESASPFQAVETRKGYLFYTRRSIASRGTGTVTEADPDAPSRQRRSLAPEDAEYAAGLVRTLYEYVRRGRVTSAIALCVESDDAWRAATLRGSLLWRDSALEADDASIEESHVCGNINRALWKHACAALAADDANDAYERALYAALSGRLDEVALVCDGWDDHLWAYVNALIEACIDHAIAATTPLYTPAQTTALGHVPSRHAPPRDLPHILDGLASHESPALRHAAAQPFRRLQVAVIKDDFSAYLAAYAQQPGSDPELLRVVVHIALHLRCLGFALPLDAVASVLDAYIELLICGNHRDLVATYVACLPPARQTEAYARFLRDVEDPAPVRMQLLALAATHGLDVDAIAKRAAQLVLEAYAIQQASSAAFSLAEPVEHVSKAETDQIRAIEWITASPRLYDHALPEICSLARRFLLCGRTNAATKLFNSLPSDFVQPEWRSRTAASPGGSGMLAPASAVPNIVSHAYEYIHLFSLCNAYNHYSTWAELMCKRPTTAASLPSARMQAQSLEWKESAVQATDRATHIFRYDLLDTDWLSPQSLHMSATVPSDSLQLFRLEELSILRQLYIPETVFRLHSILFDSRDFMPQNLKQSLSLAQLVADESLGIYRQLTISNPPFPRGRLAAFLGLMRRSAFELLRIQQQSHPDKPPLLADSMPISIGGGVIGTTL</sequence>